<dbReference type="PANTHER" id="PTHR43221">
    <property type="entry name" value="PROTEASE HTPX"/>
    <property type="match status" value="1"/>
</dbReference>
<evidence type="ECO:0000256" key="8">
    <source>
        <dbReference type="ARBA" id="ARBA00022989"/>
    </source>
</evidence>
<dbReference type="GO" id="GO:0046872">
    <property type="term" value="F:metal ion binding"/>
    <property type="evidence" value="ECO:0007669"/>
    <property type="project" value="UniProtKB-KW"/>
</dbReference>
<evidence type="ECO:0000256" key="10">
    <source>
        <dbReference type="ARBA" id="ARBA00023136"/>
    </source>
</evidence>
<sequence>MMRMRPELPRLCRLRRPGIPFHPLERRLLLACVGVTGLTFVGVALRVMEGQADQTIALLALPVLLWITRGRLYAHQRVNGVRISENQFPEVHRMVVEASARLGLPRVPDAYVVLGNGRVNALASGHGLRRFVAVNSDLFEIGAVGGDSDALRFVIGHEVGHIAAGHASYWRQLGLSVANLIPFVGVSVNRAQEYTADNCAYLYCPEGRHGLRVLAAGKYLYRSVDFQAIADRAHTERGFFIWLVNALSSHPVNTWRFAALADRSRPGRVF</sequence>
<evidence type="ECO:0000256" key="7">
    <source>
        <dbReference type="ARBA" id="ARBA00022833"/>
    </source>
</evidence>
<keyword evidence="4" id="KW-0812">Transmembrane</keyword>
<dbReference type="Gene3D" id="3.30.2010.10">
    <property type="entry name" value="Metalloproteases ('zincins'), catalytic domain"/>
    <property type="match status" value="1"/>
</dbReference>
<evidence type="ECO:0000313" key="14">
    <source>
        <dbReference type="Proteomes" id="UP000237846"/>
    </source>
</evidence>
<dbReference type="InterPro" id="IPR050083">
    <property type="entry name" value="HtpX_protease"/>
</dbReference>
<keyword evidence="6 11" id="KW-0378">Hydrolase</keyword>
<feature type="domain" description="Peptidase M48" evidence="12">
    <location>
        <begin position="86"/>
        <end position="169"/>
    </location>
</feature>
<dbReference type="CDD" id="cd07325">
    <property type="entry name" value="M48_Ste24p_like"/>
    <property type="match status" value="1"/>
</dbReference>
<evidence type="ECO:0000256" key="4">
    <source>
        <dbReference type="ARBA" id="ARBA00022692"/>
    </source>
</evidence>
<keyword evidence="3 11" id="KW-0645">Protease</keyword>
<comment type="subcellular location">
    <subcellularLocation>
        <location evidence="1">Cell membrane</location>
        <topology evidence="1">Multi-pass membrane protein</topology>
    </subcellularLocation>
</comment>
<keyword evidence="5" id="KW-0479">Metal-binding</keyword>
<dbReference type="Pfam" id="PF01435">
    <property type="entry name" value="Peptidase_M48"/>
    <property type="match status" value="2"/>
</dbReference>
<proteinExistence type="inferred from homology"/>
<dbReference type="InterPro" id="IPR001915">
    <property type="entry name" value="Peptidase_M48"/>
</dbReference>
<reference evidence="13 14" key="1">
    <citation type="submission" date="2018-03" db="EMBL/GenBank/DDBJ databases">
        <title>Genomic Encyclopedia of Archaeal and Bacterial Type Strains, Phase II (KMG-II): from individual species to whole genera.</title>
        <authorList>
            <person name="Goeker M."/>
        </authorList>
    </citation>
    <scope>NUCLEOTIDE SEQUENCE [LARGE SCALE GENOMIC DNA]</scope>
    <source>
        <strain evidence="13 14">DSM 45601</strain>
    </source>
</reference>
<keyword evidence="9 11" id="KW-0482">Metalloprotease</keyword>
<feature type="domain" description="Peptidase M48" evidence="12">
    <location>
        <begin position="175"/>
        <end position="263"/>
    </location>
</feature>
<dbReference type="GO" id="GO:0006508">
    <property type="term" value="P:proteolysis"/>
    <property type="evidence" value="ECO:0007669"/>
    <property type="project" value="UniProtKB-KW"/>
</dbReference>
<gene>
    <name evidence="13" type="ORF">CLV72_101197</name>
</gene>
<comment type="cofactor">
    <cofactor evidence="11">
        <name>Zn(2+)</name>
        <dbReference type="ChEBI" id="CHEBI:29105"/>
    </cofactor>
    <text evidence="11">Binds 1 zinc ion per subunit.</text>
</comment>
<evidence type="ECO:0000256" key="6">
    <source>
        <dbReference type="ARBA" id="ARBA00022801"/>
    </source>
</evidence>
<evidence type="ECO:0000259" key="12">
    <source>
        <dbReference type="Pfam" id="PF01435"/>
    </source>
</evidence>
<evidence type="ECO:0000256" key="1">
    <source>
        <dbReference type="ARBA" id="ARBA00004651"/>
    </source>
</evidence>
<name>A0A2T0QCD4_9ACTN</name>
<keyword evidence="10" id="KW-0472">Membrane</keyword>
<accession>A0A2T0QCD4</accession>
<evidence type="ECO:0000256" key="5">
    <source>
        <dbReference type="ARBA" id="ARBA00022723"/>
    </source>
</evidence>
<dbReference type="GO" id="GO:0005886">
    <property type="term" value="C:plasma membrane"/>
    <property type="evidence" value="ECO:0007669"/>
    <property type="project" value="UniProtKB-SubCell"/>
</dbReference>
<comment type="caution">
    <text evidence="13">The sequence shown here is derived from an EMBL/GenBank/DDBJ whole genome shotgun (WGS) entry which is preliminary data.</text>
</comment>
<protein>
    <submittedName>
        <fullName evidence="13">Zn-dependent protease with chaperone function</fullName>
    </submittedName>
</protein>
<keyword evidence="8" id="KW-1133">Transmembrane helix</keyword>
<keyword evidence="2" id="KW-1003">Cell membrane</keyword>
<dbReference type="AlphaFoldDB" id="A0A2T0QCD4"/>
<keyword evidence="14" id="KW-1185">Reference proteome</keyword>
<evidence type="ECO:0000313" key="13">
    <source>
        <dbReference type="EMBL" id="PRY01614.1"/>
    </source>
</evidence>
<dbReference type="Proteomes" id="UP000237846">
    <property type="component" value="Unassembled WGS sequence"/>
</dbReference>
<dbReference type="GO" id="GO:0004222">
    <property type="term" value="F:metalloendopeptidase activity"/>
    <property type="evidence" value="ECO:0007669"/>
    <property type="project" value="InterPro"/>
</dbReference>
<evidence type="ECO:0000256" key="3">
    <source>
        <dbReference type="ARBA" id="ARBA00022670"/>
    </source>
</evidence>
<evidence type="ECO:0000256" key="11">
    <source>
        <dbReference type="RuleBase" id="RU003983"/>
    </source>
</evidence>
<dbReference type="PANTHER" id="PTHR43221:SF1">
    <property type="entry name" value="PROTEASE HTPX"/>
    <property type="match status" value="1"/>
</dbReference>
<evidence type="ECO:0000256" key="9">
    <source>
        <dbReference type="ARBA" id="ARBA00023049"/>
    </source>
</evidence>
<evidence type="ECO:0000256" key="2">
    <source>
        <dbReference type="ARBA" id="ARBA00022475"/>
    </source>
</evidence>
<dbReference type="EMBL" id="PVZC01000001">
    <property type="protein sequence ID" value="PRY01614.1"/>
    <property type="molecule type" value="Genomic_DNA"/>
</dbReference>
<keyword evidence="7 11" id="KW-0862">Zinc</keyword>
<comment type="similarity">
    <text evidence="11">Belongs to the peptidase M48 family.</text>
</comment>
<organism evidence="13 14">
    <name type="scientific">Allonocardiopsis opalescens</name>
    <dbReference type="NCBI Taxonomy" id="1144618"/>
    <lineage>
        <taxon>Bacteria</taxon>
        <taxon>Bacillati</taxon>
        <taxon>Actinomycetota</taxon>
        <taxon>Actinomycetes</taxon>
        <taxon>Streptosporangiales</taxon>
        <taxon>Allonocardiopsis</taxon>
    </lineage>
</organism>